<gene>
    <name evidence="2" type="ORF">PM001_LOCUS9300</name>
</gene>
<evidence type="ECO:0000256" key="1">
    <source>
        <dbReference type="SAM" id="MobiDB-lite"/>
    </source>
</evidence>
<evidence type="ECO:0000313" key="2">
    <source>
        <dbReference type="EMBL" id="CAK7924150.1"/>
    </source>
</evidence>
<dbReference type="AlphaFoldDB" id="A0AAV1TSJ5"/>
<accession>A0AAV1TSJ5</accession>
<feature type="region of interest" description="Disordered" evidence="1">
    <location>
        <begin position="1"/>
        <end position="85"/>
    </location>
</feature>
<reference evidence="2" key="1">
    <citation type="submission" date="2024-01" db="EMBL/GenBank/DDBJ databases">
        <authorList>
            <person name="Webb A."/>
        </authorList>
    </citation>
    <scope>NUCLEOTIDE SEQUENCE</scope>
    <source>
        <strain evidence="2">Pm1</strain>
    </source>
</reference>
<organism evidence="2 3">
    <name type="scientific">Peronospora matthiolae</name>
    <dbReference type="NCBI Taxonomy" id="2874970"/>
    <lineage>
        <taxon>Eukaryota</taxon>
        <taxon>Sar</taxon>
        <taxon>Stramenopiles</taxon>
        <taxon>Oomycota</taxon>
        <taxon>Peronosporomycetes</taxon>
        <taxon>Peronosporales</taxon>
        <taxon>Peronosporaceae</taxon>
        <taxon>Peronospora</taxon>
    </lineage>
</organism>
<protein>
    <submittedName>
        <fullName evidence="2">Uncharacterized protein</fullName>
    </submittedName>
</protein>
<sequence>MAKKEKEKRAGDTASYETTRARACRASLHSSDTRVDVVATFRRHRLKTTQRVPPLEPPENQHHQQNQPPPPHPRHLPARKHASNT</sequence>
<name>A0AAV1TSJ5_9STRA</name>
<feature type="compositionally biased region" description="Basic and acidic residues" evidence="1">
    <location>
        <begin position="1"/>
        <end position="11"/>
    </location>
</feature>
<feature type="compositionally biased region" description="Basic residues" evidence="1">
    <location>
        <begin position="72"/>
        <end position="85"/>
    </location>
</feature>
<proteinExistence type="predicted"/>
<evidence type="ECO:0000313" key="3">
    <source>
        <dbReference type="Proteomes" id="UP001162060"/>
    </source>
</evidence>
<comment type="caution">
    <text evidence="2">The sequence shown here is derived from an EMBL/GenBank/DDBJ whole genome shotgun (WGS) entry which is preliminary data.</text>
</comment>
<dbReference type="EMBL" id="CAKLBY020000072">
    <property type="protein sequence ID" value="CAK7924150.1"/>
    <property type="molecule type" value="Genomic_DNA"/>
</dbReference>
<dbReference type="Proteomes" id="UP001162060">
    <property type="component" value="Unassembled WGS sequence"/>
</dbReference>